<proteinExistence type="predicted"/>
<evidence type="ECO:0008006" key="4">
    <source>
        <dbReference type="Google" id="ProtNLM"/>
    </source>
</evidence>
<feature type="region of interest" description="Disordered" evidence="1">
    <location>
        <begin position="1"/>
        <end position="68"/>
    </location>
</feature>
<gene>
    <name evidence="2" type="ORF">RM479_07110</name>
</gene>
<accession>A0ABU2M6G2</accession>
<dbReference type="RefSeq" id="WP_311510908.1">
    <property type="nucleotide sequence ID" value="NZ_JAVREP010000003.1"/>
</dbReference>
<organism evidence="2 3">
    <name type="scientific">Nocardiopsis lambiniae</name>
    <dbReference type="NCBI Taxonomy" id="3075539"/>
    <lineage>
        <taxon>Bacteria</taxon>
        <taxon>Bacillati</taxon>
        <taxon>Actinomycetota</taxon>
        <taxon>Actinomycetes</taxon>
        <taxon>Streptosporangiales</taxon>
        <taxon>Nocardiopsidaceae</taxon>
        <taxon>Nocardiopsis</taxon>
    </lineage>
</organism>
<name>A0ABU2M6G2_9ACTN</name>
<evidence type="ECO:0000313" key="2">
    <source>
        <dbReference type="EMBL" id="MDT0328179.1"/>
    </source>
</evidence>
<keyword evidence="3" id="KW-1185">Reference proteome</keyword>
<reference evidence="3" key="1">
    <citation type="submission" date="2023-07" db="EMBL/GenBank/DDBJ databases">
        <title>30 novel species of actinomycetes from the DSMZ collection.</title>
        <authorList>
            <person name="Nouioui I."/>
        </authorList>
    </citation>
    <scope>NUCLEOTIDE SEQUENCE [LARGE SCALE GENOMIC DNA]</scope>
    <source>
        <strain evidence="3">DSM 44743</strain>
    </source>
</reference>
<evidence type="ECO:0000256" key="1">
    <source>
        <dbReference type="SAM" id="MobiDB-lite"/>
    </source>
</evidence>
<dbReference type="Proteomes" id="UP001183390">
    <property type="component" value="Unassembled WGS sequence"/>
</dbReference>
<protein>
    <recommendedName>
        <fullName evidence="4">DivIVA domain-containing protein</fullName>
    </recommendedName>
</protein>
<dbReference type="EMBL" id="JAVREP010000003">
    <property type="protein sequence ID" value="MDT0328179.1"/>
    <property type="molecule type" value="Genomic_DNA"/>
</dbReference>
<sequence>MNSPLAVPDFDTVPRGHHRGRVTGPPHRAITTPTADTGTRPHPDIPAGTRPIGSTEPASTEFDVVPPGFDRRRVHEAITDLATHIARAKARVGRG</sequence>
<comment type="caution">
    <text evidence="2">The sequence shown here is derived from an EMBL/GenBank/DDBJ whole genome shotgun (WGS) entry which is preliminary data.</text>
</comment>
<evidence type="ECO:0000313" key="3">
    <source>
        <dbReference type="Proteomes" id="UP001183390"/>
    </source>
</evidence>